<feature type="domain" description="Intermembrane lipid transfer protein VPS13-like C-terminal" evidence="8">
    <location>
        <begin position="3012"/>
        <end position="3118"/>
    </location>
</feature>
<dbReference type="GO" id="GO:0006623">
    <property type="term" value="P:protein targeting to vacuole"/>
    <property type="evidence" value="ECO:0007669"/>
    <property type="project" value="TreeGrafter"/>
</dbReference>
<dbReference type="STRING" id="1314776.A0A166J4Y1"/>
<comment type="similarity">
    <text evidence="1">Belongs to the VPS13 family.</text>
</comment>
<keyword evidence="10" id="KW-1185">Reference proteome</keyword>
<dbReference type="GO" id="GO:0045053">
    <property type="term" value="P:protein retention in Golgi apparatus"/>
    <property type="evidence" value="ECO:0007669"/>
    <property type="project" value="TreeGrafter"/>
</dbReference>
<feature type="compositionally biased region" description="Basic and acidic residues" evidence="4">
    <location>
        <begin position="417"/>
        <end position="431"/>
    </location>
</feature>
<dbReference type="Pfam" id="PF25036">
    <property type="entry name" value="VPS13_VAB"/>
    <property type="match status" value="1"/>
</dbReference>
<keyword evidence="2" id="KW-0813">Transport</keyword>
<evidence type="ECO:0000313" key="10">
    <source>
        <dbReference type="Proteomes" id="UP000076798"/>
    </source>
</evidence>
<dbReference type="PANTHER" id="PTHR16166">
    <property type="entry name" value="VACUOLAR PROTEIN SORTING-ASSOCIATED PROTEIN VPS13"/>
    <property type="match status" value="1"/>
</dbReference>
<dbReference type="Proteomes" id="UP000076798">
    <property type="component" value="Unassembled WGS sequence"/>
</dbReference>
<organism evidence="9 10">
    <name type="scientific">Sistotremastrum suecicum HHB10207 ss-3</name>
    <dbReference type="NCBI Taxonomy" id="1314776"/>
    <lineage>
        <taxon>Eukaryota</taxon>
        <taxon>Fungi</taxon>
        <taxon>Dikarya</taxon>
        <taxon>Basidiomycota</taxon>
        <taxon>Agaricomycotina</taxon>
        <taxon>Agaricomycetes</taxon>
        <taxon>Sistotremastrales</taxon>
        <taxon>Sistotremastraceae</taxon>
        <taxon>Sistotremastrum</taxon>
    </lineage>
</organism>
<feature type="region of interest" description="Disordered" evidence="4">
    <location>
        <begin position="417"/>
        <end position="438"/>
    </location>
</feature>
<feature type="domain" description="Vacuolar protein sorting-associated protein 13 VPS13 adaptor binding" evidence="7">
    <location>
        <begin position="1916"/>
        <end position="2487"/>
    </location>
</feature>
<dbReference type="InterPro" id="IPR056747">
    <property type="entry name" value="VPS13-like_M"/>
</dbReference>
<feature type="region of interest" description="Disordered" evidence="4">
    <location>
        <begin position="876"/>
        <end position="898"/>
    </location>
</feature>
<feature type="region of interest" description="Disordered" evidence="4">
    <location>
        <begin position="1051"/>
        <end position="1070"/>
    </location>
</feature>
<sequence length="3144" mass="351113">MWWSDPLKEVLYALFNRLLAPYVENLDLNQVNYGLGTGQLTLKNLRLKREALDKFRLPVDVLEGYLGLFTVNLSWKNLTDKPLEIVIENVYLLAVPGSQSKARYFFRNTHFDPEEDERRAQAAKFDRLENAELLQMKGQDAISDESQKQEGLVASLLAKVISNVQITVRNVHIRYEDKLSCPGHPFAAGITLSDFKIISVNDKWEPAFIQSTKTAIHKLAKLESLAIYFNTDSESMAGLGVDEALKRFTALASPSRNHDFFKPVSGEGKITINPKAEVAHPKNDVELQFNELAFTLDDHQYRDIISLIDMYHFYLRQHQYHKYRPTEEELDNNRSRALLRFAGNAILQGVHDKNRRWTWQYFAERRDDRHSYVRIFKQKLTNQITLGEQESLDALEKKLSYEDIRFYRSIARSQSRKDQASRRKLEEEKKKQQAQAQTGWTSWIWGSGASTASKDTQALSGEMTDEQRKELYDAIDYDEKAAVANAFELPREAQKMRINARLHEGSFSLSKDPHGSTTDIISINFNGFQATLIQRPDNMEAALSLGSFSVFDGTTPDSLYKQIVRVKEDHPSEDSLSTPPQSAIDVTSENPFLSIKYESNPLTEQADNALSVRMQYMEVIYHRGYIEAIYLFFKPPESQLESVEALLDAATQTLQTLSEDTRTGLEYALQSHKTIDIQLDISAPIIIIPEDVTIKNCSHLVIDAGHISIESDLVDKQAVEEVRARRNDEYNEEDLKRLESLMYDKFTLRLKDAQFLIGHDLQSCIKALRVEEQAHSLHLLERVSIELGVQISIIPSAVNLARFKVSGKLPNLTVNLSDEKYKALIRFIDVAIPNFDDGTPPTTVVTTGIAAREGERPDAFRLRSAMFSSEDKEYIVEEDGEHGSPTPSPRRVTESSSRTTSVLNYRQHVFELGFEVQTLKVALLKSAASELDDQPMGSVMLSNFGLQVAVSKYDMVVQVGLKALSVNVIQEADQDIHFISSNSSGASAEKELMKVSYTRAQKDSPVFKTQYGGIDQNIDMKLSTLVFELSPRPVISMYDFIMTTFVPNKEAERPSTEAPQNKEEIVKSPEKNTQSSLIRLGVTLDAIKLVFVDEHRRIATLALSTADVVGLVPDNTLRVTTRLGNMSLVDDSSSAHEAKTPREILSIEGGNFAEVQYRTFDSNAPDFKGINSFVELQAASVKVNVLENPLHDLYAFLIKFAQLKALYDAATSAAVQRAAEITRMAFQIKVQSPIIVFPGGTSNAAEGLVVKLGEIGAKNSYRGDDSAISASLSGILLESTLYDAGSMSRLKILDNVEITTEVVQVGAVDRTIDLQKPDTQVSKSHSSPLVSLIEDRQQVDVKISDVKLSLTQQQYCLLMTVLTSTARIFSSPSTVAEEQPIIRDLSPPTEESDPQTVELRATPSTDLAPEISRGIRPDGSKIWSSLDVILTVNSIRLQLFDASATNQNNLKNHGIARFALNDNTVRFKVLSDGSQEAELALRSFTIANTLSGTSKFREIIPAAQHDRNQFMVLYTSTGGLNNVSMAVVTIDSPRIIFTMDPVFALMNFFQSAFPKVPEAEVEAVQSVSDKPLDGPTSGSKFDFRVDLYDVSISILASDSDASTQAIQLTMAQLLMSQQGILAITLSRLGMSLVSMDKPADSVRILDETDISIAMDSRRSLTGQLTNIEVQSKPIVLRASYRDITLMTAIANKALELSNKAADKQPPSSQSQPTRYQRRKSSNRPQPPDSRQVVADKPRVLMSKEQLKATIDGFRLVLIGDLQELPILHLQTKPLEIVVKDWSGQMHASTTVGTEISYWNLKNSHWEPLLDPWVFSISASKELIDGGLSTTFSSRERLDMNISSTFLELALGMSATWSKEGERVLKLARGGNAPYRIRNRTGGPLQIWSDFDGSQNTRSSPGLKVSHGETVDWRFDDWKTMREQFSATGHNSIGLQFIGKPWDQLRSISVDTAGEYVFSLRPKTSRVGHRLLVEVTVQDSVKVVTLRSTYKIENLTLYPLEVTLVDEAGHPAYALEKIGALHAAPGQEYSLPIEAAAEHRVRVQPDQGFGYKWSAPIAWEDLAVKPAQTIKCSHRDNNEAPFRFQAWAQRDGPDTTYLKYPRITLKLRAPIELENLLPYDLKYRVYDKNADQNWNSYLRRGGVMPVHSVDLRHLVLLNINLQDSVFKTSDFAIINTDRDADFDVEKVISLSDSRARKLDLRLHYLRYPDSGGAFKVQIYSPYIVINKTGLPFSLRSLRSNRGGSPKGVAGDENPDTLSKPNPFLLSHPSEKGTEFVLKINSSGWSKILNFEAPNAETEVVIPSEGGGQQSTHVGLSWAEGLGKYKLSKVITIAPRFIIKNNLSDPLCFREHGVALQERAAISPQDKTPLLSLRNGADKLLTFAYPGLNTRWSPPINIEEVGTVHLRVYPVGESRGKPHLLRADISIAGATIFIVIHRENNVWPFRIENNSDYPVSFLQAGDQTLGPNSIRYEVHPHSALPYAWDYPAAFEKKLRLDFNGQTRIVDLMEMGNLLPFKFTTENGSRIVSLDVRADGTTQVLELFNYQEEQSLYKLKRRNTASSRQDSVMGSEAFEAITEEVPPSLAVNLDFEGLGLSLINQRMAEVVYLSLNGLKFDYTNSDVAQTATLSVEVFQIDNQLHESTYPVVLQPTPVSSEVRKAGIPPSVQASIILLNDEEHGVLFVKYASILLQAMTIQVDEDFLFALYDLTKLKGLSWEDESENILIEHPVDIPEPVTERGGQNIYFELLELQPIQLSISFMRTERVNADEKLSTKNPLAVVVNALTMAVGNINDAPLQFNALGIKDVRLKVPELQDRILYHYRQEVLRQLYRILGSADFLGNPVGLFTNVSSGVADIFYEPYNGVVMHGNKELGIGIAKGAASFFKKTVFGFSDSMTKVTSSLGKGLSAATLDDDYQNRRRLAQRRNKPRHAIYGVTAGAEALATSVASGFEGVVMKPLEGAERGGAVGFFKGVGKGLVGAVTKPVVGVFDLASNVSEGIRNTTTVFDSPERDRIRRPRVVPADGVLTPYSRREALGQSWMRDLEKGEYRNERYVAHLDLPGSDTVVLLTASRVLCLTSSKLRLVWDLPLSRLSGVQIEDTGVRFSDRNGREYDKFVRCPDRDTQGWFFSAVAKVVKAFNAQRRIER</sequence>
<dbReference type="EMBL" id="KV428004">
    <property type="protein sequence ID" value="KZT44374.1"/>
    <property type="molecule type" value="Genomic_DNA"/>
</dbReference>
<evidence type="ECO:0000259" key="7">
    <source>
        <dbReference type="Pfam" id="PF25036"/>
    </source>
</evidence>
<feature type="region of interest" description="Disordered" evidence="4">
    <location>
        <begin position="1697"/>
        <end position="1737"/>
    </location>
</feature>
<accession>A0A166J4Y1</accession>
<dbReference type="InterPro" id="IPR026847">
    <property type="entry name" value="VPS13"/>
</dbReference>
<name>A0A166J4Y1_9AGAM</name>
<evidence type="ECO:0000256" key="1">
    <source>
        <dbReference type="ARBA" id="ARBA00006545"/>
    </source>
</evidence>
<feature type="domain" description="Chorein N-terminal" evidence="5">
    <location>
        <begin position="9"/>
        <end position="829"/>
    </location>
</feature>
<gene>
    <name evidence="9" type="ORF">SISSUDRAFT_1056735</name>
</gene>
<proteinExistence type="inferred from homology"/>
<dbReference type="Pfam" id="PF25033">
    <property type="entry name" value="VPS13_M"/>
    <property type="match status" value="1"/>
</dbReference>
<feature type="domain" description="VPS13-like middle region" evidence="6">
    <location>
        <begin position="1175"/>
        <end position="1844"/>
    </location>
</feature>
<feature type="compositionally biased region" description="Polar residues" evidence="4">
    <location>
        <begin position="1705"/>
        <end position="1714"/>
    </location>
</feature>
<dbReference type="Pfam" id="PF12624">
    <property type="entry name" value="VPS13_N"/>
    <property type="match status" value="1"/>
</dbReference>
<evidence type="ECO:0000256" key="4">
    <source>
        <dbReference type="SAM" id="MobiDB-lite"/>
    </source>
</evidence>
<evidence type="ECO:0000256" key="3">
    <source>
        <dbReference type="ARBA" id="ARBA00023055"/>
    </source>
</evidence>
<keyword evidence="3" id="KW-0445">Lipid transport</keyword>
<dbReference type="GO" id="GO:0045324">
    <property type="term" value="P:late endosome to vacuole transport"/>
    <property type="evidence" value="ECO:0007669"/>
    <property type="project" value="TreeGrafter"/>
</dbReference>
<dbReference type="PANTHER" id="PTHR16166:SF93">
    <property type="entry name" value="INTERMEMBRANE LIPID TRANSFER PROTEIN VPS13"/>
    <property type="match status" value="1"/>
</dbReference>
<reference evidence="9 10" key="1">
    <citation type="journal article" date="2016" name="Mol. Biol. Evol.">
        <title>Comparative Genomics of Early-Diverging Mushroom-Forming Fungi Provides Insights into the Origins of Lignocellulose Decay Capabilities.</title>
        <authorList>
            <person name="Nagy L.G."/>
            <person name="Riley R."/>
            <person name="Tritt A."/>
            <person name="Adam C."/>
            <person name="Daum C."/>
            <person name="Floudas D."/>
            <person name="Sun H."/>
            <person name="Yadav J.S."/>
            <person name="Pangilinan J."/>
            <person name="Larsson K.H."/>
            <person name="Matsuura K."/>
            <person name="Barry K."/>
            <person name="Labutti K."/>
            <person name="Kuo R."/>
            <person name="Ohm R.A."/>
            <person name="Bhattacharya S.S."/>
            <person name="Shirouzu T."/>
            <person name="Yoshinaga Y."/>
            <person name="Martin F.M."/>
            <person name="Grigoriev I.V."/>
            <person name="Hibbett D.S."/>
        </authorList>
    </citation>
    <scope>NUCLEOTIDE SEQUENCE [LARGE SCALE GENOMIC DNA]</scope>
    <source>
        <strain evidence="9 10">HHB10207 ss-3</strain>
    </source>
</reference>
<evidence type="ECO:0000259" key="6">
    <source>
        <dbReference type="Pfam" id="PF25033"/>
    </source>
</evidence>
<dbReference type="GO" id="GO:0007005">
    <property type="term" value="P:mitochondrion organization"/>
    <property type="evidence" value="ECO:0007669"/>
    <property type="project" value="TreeGrafter"/>
</dbReference>
<evidence type="ECO:0000259" key="8">
    <source>
        <dbReference type="Pfam" id="PF25037"/>
    </source>
</evidence>
<evidence type="ECO:0000259" key="5">
    <source>
        <dbReference type="Pfam" id="PF12624"/>
    </source>
</evidence>
<dbReference type="InterPro" id="IPR009543">
    <property type="entry name" value="VPS13_VAB"/>
</dbReference>
<dbReference type="InterPro" id="IPR026854">
    <property type="entry name" value="VPS13_N"/>
</dbReference>
<dbReference type="InterPro" id="IPR056748">
    <property type="entry name" value="VPS13-like_C"/>
</dbReference>
<dbReference type="GO" id="GO:0006869">
    <property type="term" value="P:lipid transport"/>
    <property type="evidence" value="ECO:0007669"/>
    <property type="project" value="UniProtKB-KW"/>
</dbReference>
<evidence type="ECO:0000313" key="9">
    <source>
        <dbReference type="EMBL" id="KZT44374.1"/>
    </source>
</evidence>
<dbReference type="OrthoDB" id="428159at2759"/>
<protein>
    <submittedName>
        <fullName evidence="9">Vacuolar protein sorting-associated protein 13</fullName>
    </submittedName>
</protein>
<dbReference type="Pfam" id="PF25037">
    <property type="entry name" value="VPS13_C"/>
    <property type="match status" value="1"/>
</dbReference>
<evidence type="ECO:0000256" key="2">
    <source>
        <dbReference type="ARBA" id="ARBA00022448"/>
    </source>
</evidence>